<dbReference type="InterPro" id="IPR004412">
    <property type="entry name" value="GatA"/>
</dbReference>
<feature type="domain" description="Amidase" evidence="8">
    <location>
        <begin position="11"/>
        <end position="458"/>
    </location>
</feature>
<evidence type="ECO:0000256" key="4">
    <source>
        <dbReference type="ARBA" id="ARBA00022840"/>
    </source>
</evidence>
<comment type="subcellular location">
    <subcellularLocation>
        <location evidence="7">Mitochondrion</location>
    </subcellularLocation>
</comment>
<keyword evidence="7" id="KW-0496">Mitochondrion</keyword>
<feature type="active site" description="Acyl-ester intermediate" evidence="7">
    <location>
        <position position="167"/>
    </location>
</feature>
<evidence type="ECO:0000313" key="10">
    <source>
        <dbReference type="Proteomes" id="UP001473302"/>
    </source>
</evidence>
<keyword evidence="5 7" id="KW-0648">Protein biosynthesis</keyword>
<dbReference type="EC" id="6.3.5.7" evidence="7"/>
<feature type="active site" description="Charge relay system" evidence="7">
    <location>
        <position position="65"/>
    </location>
</feature>
<dbReference type="Proteomes" id="UP001473302">
    <property type="component" value="Unassembled WGS sequence"/>
</dbReference>
<evidence type="ECO:0000256" key="3">
    <source>
        <dbReference type="ARBA" id="ARBA00022741"/>
    </source>
</evidence>
<evidence type="ECO:0000256" key="1">
    <source>
        <dbReference type="ARBA" id="ARBA00008069"/>
    </source>
</evidence>
<evidence type="ECO:0000256" key="2">
    <source>
        <dbReference type="ARBA" id="ARBA00022598"/>
    </source>
</evidence>
<dbReference type="InterPro" id="IPR020556">
    <property type="entry name" value="Amidase_CS"/>
</dbReference>
<dbReference type="EMBL" id="BAABUK010000002">
    <property type="protein sequence ID" value="GAA5807172.1"/>
    <property type="molecule type" value="Genomic_DNA"/>
</dbReference>
<feature type="active site" description="Charge relay system" evidence="7">
    <location>
        <position position="143"/>
    </location>
</feature>
<dbReference type="InterPro" id="IPR023631">
    <property type="entry name" value="Amidase_dom"/>
</dbReference>
<evidence type="ECO:0000256" key="6">
    <source>
        <dbReference type="ARBA" id="ARBA00047407"/>
    </source>
</evidence>
<protein>
    <recommendedName>
        <fullName evidence="7">Glutamyl-tRNA(Gln) amidotransferase subunit A, mitochondrial</fullName>
        <shortName evidence="7">Glu-AdT subunit A</shortName>
        <ecNumber evidence="7">6.3.5.7</ecNumber>
    </recommendedName>
</protein>
<reference evidence="9 10" key="1">
    <citation type="submission" date="2024-04" db="EMBL/GenBank/DDBJ databases">
        <title>genome sequences of Mucor flavus KT1a and Helicostylum pulchrum KT1b strains isolated from the surface of a dry-aged beef.</title>
        <authorList>
            <person name="Toyotome T."/>
            <person name="Hosono M."/>
            <person name="Torimaru M."/>
            <person name="Fukuda K."/>
            <person name="Mikami N."/>
        </authorList>
    </citation>
    <scope>NUCLEOTIDE SEQUENCE [LARGE SCALE GENOMIC DNA]</scope>
    <source>
        <strain evidence="9 10">KT1a</strain>
    </source>
</reference>
<gene>
    <name evidence="9" type="ORF">MFLAVUS_000526</name>
</gene>
<comment type="function">
    <text evidence="7">Allows the formation of correctly charged Gln-tRNA(Gln) through the transamidation of misacylated Glu-tRNA(Gln) in the mitochondria. The reaction takes place in the presence of glutamine and ATP through an activated gamma-phospho-Glu-tRNA(Gln).</text>
</comment>
<keyword evidence="4 7" id="KW-0067">ATP-binding</keyword>
<dbReference type="Gene3D" id="3.90.1300.10">
    <property type="entry name" value="Amidase signature (AS) domain"/>
    <property type="match status" value="1"/>
</dbReference>
<keyword evidence="3 7" id="KW-0547">Nucleotide-binding</keyword>
<dbReference type="InterPro" id="IPR000120">
    <property type="entry name" value="Amidase"/>
</dbReference>
<proteinExistence type="inferred from homology"/>
<dbReference type="PROSITE" id="PS00571">
    <property type="entry name" value="AMIDASES"/>
    <property type="match status" value="1"/>
</dbReference>
<comment type="similarity">
    <text evidence="1 7">Belongs to the amidase family. GatA subfamily.</text>
</comment>
<organism evidence="9 10">
    <name type="scientific">Mucor flavus</name>
    <dbReference type="NCBI Taxonomy" id="439312"/>
    <lineage>
        <taxon>Eukaryota</taxon>
        <taxon>Fungi</taxon>
        <taxon>Fungi incertae sedis</taxon>
        <taxon>Mucoromycota</taxon>
        <taxon>Mucoromycotina</taxon>
        <taxon>Mucoromycetes</taxon>
        <taxon>Mucorales</taxon>
        <taxon>Mucorineae</taxon>
        <taxon>Mucoraceae</taxon>
        <taxon>Mucor</taxon>
    </lineage>
</organism>
<dbReference type="HAMAP" id="MF_00120">
    <property type="entry name" value="GatA"/>
    <property type="match status" value="1"/>
</dbReference>
<evidence type="ECO:0000256" key="5">
    <source>
        <dbReference type="ARBA" id="ARBA00022917"/>
    </source>
</evidence>
<comment type="catalytic activity">
    <reaction evidence="6 7">
        <text>L-glutamyl-tRNA(Gln) + L-glutamine + ATP + H2O = L-glutaminyl-tRNA(Gln) + L-glutamate + ADP + phosphate + H(+)</text>
        <dbReference type="Rhea" id="RHEA:17521"/>
        <dbReference type="Rhea" id="RHEA-COMP:9681"/>
        <dbReference type="Rhea" id="RHEA-COMP:9684"/>
        <dbReference type="ChEBI" id="CHEBI:15377"/>
        <dbReference type="ChEBI" id="CHEBI:15378"/>
        <dbReference type="ChEBI" id="CHEBI:29985"/>
        <dbReference type="ChEBI" id="CHEBI:30616"/>
        <dbReference type="ChEBI" id="CHEBI:43474"/>
        <dbReference type="ChEBI" id="CHEBI:58359"/>
        <dbReference type="ChEBI" id="CHEBI:78520"/>
        <dbReference type="ChEBI" id="CHEBI:78521"/>
        <dbReference type="ChEBI" id="CHEBI:456216"/>
        <dbReference type="EC" id="6.3.5.7"/>
    </reaction>
</comment>
<evidence type="ECO:0000259" key="8">
    <source>
        <dbReference type="Pfam" id="PF01425"/>
    </source>
</evidence>
<name>A0ABP9YK01_9FUNG</name>
<dbReference type="Pfam" id="PF01425">
    <property type="entry name" value="Amidase"/>
    <property type="match status" value="1"/>
</dbReference>
<comment type="subunit">
    <text evidence="7">Subunit of the heterotrimeric GatCAB amidotransferase (AdT) complex, composed of A, B and C subunits.</text>
</comment>
<sequence length="476" mass="51277">MPCRYSSVATLKECWNQIDRHDTEINAFISLNDRTLLEKKAVESDLRRSNGTLQSAIDGTTIAIKDNICTSFLPTTCASNMLKDFTSPYDATVVQLLSEAGSLIMGKTNMDEFGMGSTNVHSAFGPVIHPDRSDGIQRSPGGSSGGSAASVAMDMCSAALGSDTGGSVRMPASYCGLVGFKPSYGRCSRHGLIAYANSLDTIGILTKDVKSCANVYGIIDKYDEKDPTSIPNELRTELDENDAQLSLQFKNDLNGLVVGVPQEFYVDSLSSEVLTSWRDGIKRLQSLGAKIVSVSIPSVPLALPAYYIIALAEASSNLSRVPDHQLLYDETRSSGFGDEVKKRILLGTHVLTAGTYDTLFLPAQSARRVIQKEFNQVFKQPNLLYNESETGQAHVLLVPSATSQAPRLNQLNQGVKAYIDDVMTLPANLAGIPAITVPSTHSIGLQLLGQYGYDNFVLRIAEIMTNGAGLKSGNTL</sequence>
<comment type="caution">
    <text evidence="9">The sequence shown here is derived from an EMBL/GenBank/DDBJ whole genome shotgun (WGS) entry which is preliminary data.</text>
</comment>
<evidence type="ECO:0000256" key="7">
    <source>
        <dbReference type="HAMAP-Rule" id="MF_03150"/>
    </source>
</evidence>
<dbReference type="InterPro" id="IPR036928">
    <property type="entry name" value="AS_sf"/>
</dbReference>
<dbReference type="SUPFAM" id="SSF75304">
    <property type="entry name" value="Amidase signature (AS) enzymes"/>
    <property type="match status" value="1"/>
</dbReference>
<dbReference type="PANTHER" id="PTHR11895:SF7">
    <property type="entry name" value="GLUTAMYL-TRNA(GLN) AMIDOTRANSFERASE SUBUNIT A, MITOCHONDRIAL"/>
    <property type="match status" value="1"/>
</dbReference>
<accession>A0ABP9YK01</accession>
<evidence type="ECO:0000313" key="9">
    <source>
        <dbReference type="EMBL" id="GAA5807172.1"/>
    </source>
</evidence>
<keyword evidence="2 7" id="KW-0436">Ligase</keyword>
<keyword evidence="10" id="KW-1185">Reference proteome</keyword>
<dbReference type="PANTHER" id="PTHR11895">
    <property type="entry name" value="TRANSAMIDASE"/>
    <property type="match status" value="1"/>
</dbReference>